<evidence type="ECO:0000256" key="1">
    <source>
        <dbReference type="ARBA" id="ARBA00022478"/>
    </source>
</evidence>
<keyword evidence="2" id="KW-0479">Metal-binding</keyword>
<accession>A0A382BEW7</accession>
<proteinExistence type="predicted"/>
<dbReference type="InterPro" id="IPR020789">
    <property type="entry name" value="RNA_pol_suN_Zn-BS"/>
</dbReference>
<sequence length="85" mass="10005">MIFPVRCFTCGKLTAQKICIYEEKVKQRIESSKGTDLKTVQVGDILTELGFKRYCCRTLFLGYLPLIDKIDNPYKYKINEFRQDK</sequence>
<dbReference type="InterPro" id="IPR000268">
    <property type="entry name" value="RPABC5/Rpb10"/>
</dbReference>
<dbReference type="Gene3D" id="1.10.10.60">
    <property type="entry name" value="Homeodomain-like"/>
    <property type="match status" value="1"/>
</dbReference>
<organism evidence="5">
    <name type="scientific">marine metagenome</name>
    <dbReference type="NCBI Taxonomy" id="408172"/>
    <lineage>
        <taxon>unclassified sequences</taxon>
        <taxon>metagenomes</taxon>
        <taxon>ecological metagenomes</taxon>
    </lineage>
</organism>
<dbReference type="InterPro" id="IPR023580">
    <property type="entry name" value="RNA_pol_su_RPB10"/>
</dbReference>
<dbReference type="GO" id="GO:0008270">
    <property type="term" value="F:zinc ion binding"/>
    <property type="evidence" value="ECO:0007669"/>
    <property type="project" value="InterPro"/>
</dbReference>
<dbReference type="PANTHER" id="PTHR23431">
    <property type="entry name" value="DNA-DIRECTED RNA POLYMERASES I, II, AND III SUBUNIT RPABC5 FAMILY MEMBER"/>
    <property type="match status" value="1"/>
</dbReference>
<name>A0A382BEW7_9ZZZZ</name>
<evidence type="ECO:0000256" key="3">
    <source>
        <dbReference type="ARBA" id="ARBA00022833"/>
    </source>
</evidence>
<dbReference type="PANTHER" id="PTHR23431:SF3">
    <property type="entry name" value="DNA-DIRECTED RNA POLYMERASES I, II, AND III SUBUNIT RPABC5"/>
    <property type="match status" value="1"/>
</dbReference>
<evidence type="ECO:0000313" key="5">
    <source>
        <dbReference type="EMBL" id="SVB11717.1"/>
    </source>
</evidence>
<dbReference type="SUPFAM" id="SSF46924">
    <property type="entry name" value="RNA polymerase subunit RPB10"/>
    <property type="match status" value="1"/>
</dbReference>
<evidence type="ECO:0000256" key="4">
    <source>
        <dbReference type="ARBA" id="ARBA00023163"/>
    </source>
</evidence>
<evidence type="ECO:0008006" key="6">
    <source>
        <dbReference type="Google" id="ProtNLM"/>
    </source>
</evidence>
<keyword evidence="4" id="KW-0804">Transcription</keyword>
<protein>
    <recommendedName>
        <fullName evidence="6">DNA-directed RNA polymerase subunit N</fullName>
    </recommendedName>
</protein>
<keyword evidence="1" id="KW-0240">DNA-directed RNA polymerase</keyword>
<dbReference type="EMBL" id="UINC01029274">
    <property type="protein sequence ID" value="SVB11717.1"/>
    <property type="molecule type" value="Genomic_DNA"/>
</dbReference>
<gene>
    <name evidence="5" type="ORF">METZ01_LOCUS164571</name>
</gene>
<dbReference type="Pfam" id="PF01194">
    <property type="entry name" value="RNA_pol_N"/>
    <property type="match status" value="1"/>
</dbReference>
<dbReference type="GO" id="GO:0000428">
    <property type="term" value="C:DNA-directed RNA polymerase complex"/>
    <property type="evidence" value="ECO:0007669"/>
    <property type="project" value="UniProtKB-KW"/>
</dbReference>
<dbReference type="PROSITE" id="PS01112">
    <property type="entry name" value="RNA_POL_N_8KD"/>
    <property type="match status" value="1"/>
</dbReference>
<keyword evidence="3" id="KW-0862">Zinc</keyword>
<dbReference type="GO" id="GO:0006351">
    <property type="term" value="P:DNA-templated transcription"/>
    <property type="evidence" value="ECO:0007669"/>
    <property type="project" value="InterPro"/>
</dbReference>
<evidence type="ECO:0000256" key="2">
    <source>
        <dbReference type="ARBA" id="ARBA00022723"/>
    </source>
</evidence>
<dbReference type="GO" id="GO:0003677">
    <property type="term" value="F:DNA binding"/>
    <property type="evidence" value="ECO:0007669"/>
    <property type="project" value="InterPro"/>
</dbReference>
<dbReference type="AlphaFoldDB" id="A0A382BEW7"/>
<dbReference type="GO" id="GO:0003899">
    <property type="term" value="F:DNA-directed RNA polymerase activity"/>
    <property type="evidence" value="ECO:0007669"/>
    <property type="project" value="InterPro"/>
</dbReference>
<reference evidence="5" key="1">
    <citation type="submission" date="2018-05" db="EMBL/GenBank/DDBJ databases">
        <authorList>
            <person name="Lanie J.A."/>
            <person name="Ng W.-L."/>
            <person name="Kazmierczak K.M."/>
            <person name="Andrzejewski T.M."/>
            <person name="Davidsen T.M."/>
            <person name="Wayne K.J."/>
            <person name="Tettelin H."/>
            <person name="Glass J.I."/>
            <person name="Rusch D."/>
            <person name="Podicherti R."/>
            <person name="Tsui H.-C.T."/>
            <person name="Winkler M.E."/>
        </authorList>
    </citation>
    <scope>NUCLEOTIDE SEQUENCE</scope>
</reference>